<dbReference type="Gene3D" id="1.20.120.160">
    <property type="entry name" value="HPT domain"/>
    <property type="match status" value="1"/>
</dbReference>
<evidence type="ECO:0000259" key="3">
    <source>
        <dbReference type="PROSITE" id="PS50110"/>
    </source>
</evidence>
<dbReference type="EMBL" id="JACARY010000005">
    <property type="protein sequence ID" value="NWD93288.1"/>
    <property type="molecule type" value="Genomic_DNA"/>
</dbReference>
<dbReference type="PANTHER" id="PTHR45339:SF3">
    <property type="entry name" value="HISTIDINE KINASE"/>
    <property type="match status" value="1"/>
</dbReference>
<gene>
    <name evidence="4" type="ORF">HX871_02580</name>
</gene>
<dbReference type="RefSeq" id="WP_177050117.1">
    <property type="nucleotide sequence ID" value="NZ_JACAQM010000002.1"/>
</dbReference>
<feature type="domain" description="Response regulatory" evidence="3">
    <location>
        <begin position="29"/>
        <end position="148"/>
    </location>
</feature>
<dbReference type="Proteomes" id="UP000572863">
    <property type="component" value="Unassembled WGS sequence"/>
</dbReference>
<sequence length="268" mass="29297">MQPGNPPDEGTRCASSSSSVLPAKWHGLTVLVVEDHPAYRFLFGWILQRLGLAFVMVEEGQAALAVIKRQQIDLVLTDCQMPVMDGYTMTRKIRRAEQLSGAARVPIIAFTVTLGPAQIQRCVAAGMDAWLLKPVTFEQLRDTLTDWLPGNAKSSKPLAHLNWPTRASLLDTFGCAATVEQLLQTLVREAHVDLAIVTEARRTRDACAAAQHLHRLIGSVAFLGAGSLETRGVQMIDAVAREGVARHARPLGLLLKDLRGFLNYLSSL</sequence>
<evidence type="ECO:0000313" key="5">
    <source>
        <dbReference type="Proteomes" id="UP000572863"/>
    </source>
</evidence>
<feature type="modified residue" description="4-aspartylphosphate" evidence="2">
    <location>
        <position position="78"/>
    </location>
</feature>
<organism evidence="4 5">
    <name type="scientific">Pseudomonas reactans</name>
    <dbReference type="NCBI Taxonomy" id="117680"/>
    <lineage>
        <taxon>Bacteria</taxon>
        <taxon>Pseudomonadati</taxon>
        <taxon>Pseudomonadota</taxon>
        <taxon>Gammaproteobacteria</taxon>
        <taxon>Pseudomonadales</taxon>
        <taxon>Pseudomonadaceae</taxon>
        <taxon>Pseudomonas</taxon>
    </lineage>
</organism>
<protein>
    <submittedName>
        <fullName evidence="4">Response regulator</fullName>
    </submittedName>
</protein>
<keyword evidence="1 2" id="KW-0597">Phosphoprotein</keyword>
<evidence type="ECO:0000256" key="2">
    <source>
        <dbReference type="PROSITE-ProRule" id="PRU00169"/>
    </source>
</evidence>
<reference evidence="4 5" key="1">
    <citation type="submission" date="2020-04" db="EMBL/GenBank/DDBJ databases">
        <title>Molecular characterization of pseudomonads from Agaricus bisporus reveal novel blotch 2 pathogens in Western Europe.</title>
        <authorList>
            <person name="Taparia T."/>
            <person name="Krijger M."/>
            <person name="Haynes E."/>
            <person name="Elpinstone J.G."/>
            <person name="Noble R."/>
            <person name="Van Der Wolf J."/>
        </authorList>
    </citation>
    <scope>NUCLEOTIDE SEQUENCE [LARGE SCALE GENOMIC DNA]</scope>
    <source>
        <strain evidence="4 5">P7774</strain>
    </source>
</reference>
<comment type="caution">
    <text evidence="4">The sequence shown here is derived from an EMBL/GenBank/DDBJ whole genome shotgun (WGS) entry which is preliminary data.</text>
</comment>
<accession>A0ABX2QSF1</accession>
<dbReference type="SUPFAM" id="SSF52172">
    <property type="entry name" value="CheY-like"/>
    <property type="match status" value="1"/>
</dbReference>
<dbReference type="InterPro" id="IPR011006">
    <property type="entry name" value="CheY-like_superfamily"/>
</dbReference>
<name>A0ABX2QSF1_9PSED</name>
<dbReference type="CDD" id="cd17546">
    <property type="entry name" value="REC_hyHK_CKI1_RcsC-like"/>
    <property type="match status" value="1"/>
</dbReference>
<dbReference type="Pfam" id="PF00072">
    <property type="entry name" value="Response_reg"/>
    <property type="match status" value="1"/>
</dbReference>
<dbReference type="InterPro" id="IPR001789">
    <property type="entry name" value="Sig_transdc_resp-reg_receiver"/>
</dbReference>
<dbReference type="Gene3D" id="3.40.50.2300">
    <property type="match status" value="1"/>
</dbReference>
<proteinExistence type="predicted"/>
<evidence type="ECO:0000256" key="1">
    <source>
        <dbReference type="ARBA" id="ARBA00022553"/>
    </source>
</evidence>
<keyword evidence="5" id="KW-1185">Reference proteome</keyword>
<dbReference type="PANTHER" id="PTHR45339">
    <property type="entry name" value="HYBRID SIGNAL TRANSDUCTION HISTIDINE KINASE J"/>
    <property type="match status" value="1"/>
</dbReference>
<dbReference type="PROSITE" id="PS50110">
    <property type="entry name" value="RESPONSE_REGULATORY"/>
    <property type="match status" value="1"/>
</dbReference>
<evidence type="ECO:0000313" key="4">
    <source>
        <dbReference type="EMBL" id="NWD93288.1"/>
    </source>
</evidence>
<dbReference type="SUPFAM" id="SSF47226">
    <property type="entry name" value="Histidine-containing phosphotransfer domain, HPT domain"/>
    <property type="match status" value="1"/>
</dbReference>
<dbReference type="InterPro" id="IPR036641">
    <property type="entry name" value="HPT_dom_sf"/>
</dbReference>
<dbReference type="SMART" id="SM00448">
    <property type="entry name" value="REC"/>
    <property type="match status" value="1"/>
</dbReference>